<comment type="caution">
    <text evidence="3">The sequence shown here is derived from an EMBL/GenBank/DDBJ whole genome shotgun (WGS) entry which is preliminary data.</text>
</comment>
<evidence type="ECO:0000256" key="1">
    <source>
        <dbReference type="ARBA" id="ARBA00007637"/>
    </source>
</evidence>
<dbReference type="RefSeq" id="WP_006628467.1">
    <property type="nucleotide sequence ID" value="NZ_AOJD01000027.1"/>
</dbReference>
<evidence type="ECO:0000259" key="2">
    <source>
        <dbReference type="SMART" id="SM00822"/>
    </source>
</evidence>
<proteinExistence type="inferred from homology"/>
<evidence type="ECO:0000313" key="3">
    <source>
        <dbReference type="EMBL" id="ELZ39418.1"/>
    </source>
</evidence>
<dbReference type="EMBL" id="AOJD01000027">
    <property type="protein sequence ID" value="ELZ39418.1"/>
    <property type="molecule type" value="Genomic_DNA"/>
</dbReference>
<dbReference type="SUPFAM" id="SSF51735">
    <property type="entry name" value="NAD(P)-binding Rossmann-fold domains"/>
    <property type="match status" value="1"/>
</dbReference>
<reference evidence="3 4" key="1">
    <citation type="journal article" date="2014" name="PLoS Genet.">
        <title>Phylogenetically driven sequencing of extremely halophilic archaea reveals strategies for static and dynamic osmo-response.</title>
        <authorList>
            <person name="Becker E.A."/>
            <person name="Seitzer P.M."/>
            <person name="Tritt A."/>
            <person name="Larsen D."/>
            <person name="Krusor M."/>
            <person name="Yao A.I."/>
            <person name="Wu D."/>
            <person name="Madern D."/>
            <person name="Eisen J.A."/>
            <person name="Darling A.E."/>
            <person name="Facciotti M.T."/>
        </authorList>
    </citation>
    <scope>NUCLEOTIDE SEQUENCE [LARGE SCALE GENOMIC DNA]</scope>
    <source>
        <strain evidence="3 4">DSM 14210</strain>
    </source>
</reference>
<sequence>MSENVLITGGTGFIGSHLVRELNTNNRRVTVLARERDATEHFSSDVQSIFGDVTFRNTLPSFEQFDAVFHLAGVVSVSGSIRNPQQTFSVNTTGTQNVLEQCRIDDVDHFVYLSSASIYGEPDRLPISEEHPIQPTHPYAATKAAGENLVQGYGAAYGIETTIIRAFTVYGPGQTEQNLIPTVIRQAQTKDRIQLGNMEPTRDFIHVSDLVRAVEMLTTQEEPKYEIYNVGSGQEHSVGEVVETILKELDKTELKVISEGTGRSREVEISRMVSDNSRIRDLGWSPKYDLEAGIVDTIRGIRA</sequence>
<dbReference type="Proteomes" id="UP000011523">
    <property type="component" value="Unassembled WGS sequence"/>
</dbReference>
<dbReference type="Gene3D" id="3.40.50.720">
    <property type="entry name" value="NAD(P)-binding Rossmann-like Domain"/>
    <property type="match status" value="1"/>
</dbReference>
<dbReference type="OrthoDB" id="4907at2157"/>
<accession>M0DX85</accession>
<dbReference type="Pfam" id="PF01370">
    <property type="entry name" value="Epimerase"/>
    <property type="match status" value="1"/>
</dbReference>
<dbReference type="InterPro" id="IPR001509">
    <property type="entry name" value="Epimerase_deHydtase"/>
</dbReference>
<keyword evidence="4" id="KW-1185">Reference proteome</keyword>
<protein>
    <submittedName>
        <fullName evidence="3">Putative UDP-glucose 4-epimerase</fullName>
    </submittedName>
</protein>
<gene>
    <name evidence="3" type="ORF">C472_03868</name>
</gene>
<dbReference type="SMART" id="SM00822">
    <property type="entry name" value="PKS_KR"/>
    <property type="match status" value="1"/>
</dbReference>
<dbReference type="PATRIC" id="fig|1227485.3.peg.736"/>
<feature type="domain" description="Ketoreductase" evidence="2">
    <location>
        <begin position="3"/>
        <end position="170"/>
    </location>
</feature>
<evidence type="ECO:0000313" key="4">
    <source>
        <dbReference type="Proteomes" id="UP000011523"/>
    </source>
</evidence>
<comment type="similarity">
    <text evidence="1">Belongs to the NAD(P)-dependent epimerase/dehydratase family.</text>
</comment>
<dbReference type="InterPro" id="IPR036291">
    <property type="entry name" value="NAD(P)-bd_dom_sf"/>
</dbReference>
<name>M0DX85_9EURY</name>
<dbReference type="AlphaFoldDB" id="M0DX85"/>
<dbReference type="PANTHER" id="PTHR43000">
    <property type="entry name" value="DTDP-D-GLUCOSE 4,6-DEHYDRATASE-RELATED"/>
    <property type="match status" value="1"/>
</dbReference>
<organism evidence="3 4">
    <name type="scientific">Halorubrum tebenquichense DSM 14210</name>
    <dbReference type="NCBI Taxonomy" id="1227485"/>
    <lineage>
        <taxon>Archaea</taxon>
        <taxon>Methanobacteriati</taxon>
        <taxon>Methanobacteriota</taxon>
        <taxon>Stenosarchaea group</taxon>
        <taxon>Halobacteria</taxon>
        <taxon>Halobacteriales</taxon>
        <taxon>Haloferacaceae</taxon>
        <taxon>Halorubrum</taxon>
    </lineage>
</organism>
<dbReference type="InterPro" id="IPR057326">
    <property type="entry name" value="KR_dom"/>
</dbReference>